<dbReference type="AlphaFoldDB" id="A0A671QSC9"/>
<evidence type="ECO:0000313" key="10">
    <source>
        <dbReference type="Ensembl" id="ENSSANP00000072655.1"/>
    </source>
</evidence>
<evidence type="ECO:0000256" key="1">
    <source>
        <dbReference type="ARBA" id="ARBA00012796"/>
    </source>
</evidence>
<dbReference type="GO" id="GO:0005739">
    <property type="term" value="C:mitochondrion"/>
    <property type="evidence" value="ECO:0007669"/>
    <property type="project" value="TreeGrafter"/>
</dbReference>
<accession>A0A671QSC9</accession>
<keyword evidence="2" id="KW-0489">Methyltransferase</keyword>
<feature type="domain" description="TR61B FKBP-like" evidence="9">
    <location>
        <begin position="185"/>
        <end position="239"/>
    </location>
</feature>
<evidence type="ECO:0000256" key="3">
    <source>
        <dbReference type="ARBA" id="ARBA00022679"/>
    </source>
</evidence>
<dbReference type="InterPro" id="IPR014816">
    <property type="entry name" value="tRNA_MeTrfase_Gcd14"/>
</dbReference>
<dbReference type="GO" id="GO:0030488">
    <property type="term" value="P:tRNA methylation"/>
    <property type="evidence" value="ECO:0007669"/>
    <property type="project" value="InterPro"/>
</dbReference>
<reference evidence="10" key="1">
    <citation type="submission" date="2025-08" db="UniProtKB">
        <authorList>
            <consortium name="Ensembl"/>
        </authorList>
    </citation>
    <scope>IDENTIFICATION</scope>
</reference>
<evidence type="ECO:0000256" key="5">
    <source>
        <dbReference type="ARBA" id="ARBA00022694"/>
    </source>
</evidence>
<comment type="catalytic activity">
    <reaction evidence="6">
        <text>an adenosine in mRNA + S-adenosyl-L-methionine = an N(1)-methyladenosine in mRNA + S-adenosyl-L-homocysteine + H(+)</text>
        <dbReference type="Rhea" id="RHEA:55392"/>
        <dbReference type="Rhea" id="RHEA-COMP:12414"/>
        <dbReference type="Rhea" id="RHEA-COMP:12415"/>
        <dbReference type="ChEBI" id="CHEBI:15378"/>
        <dbReference type="ChEBI" id="CHEBI:57856"/>
        <dbReference type="ChEBI" id="CHEBI:59789"/>
        <dbReference type="ChEBI" id="CHEBI:74411"/>
        <dbReference type="ChEBI" id="CHEBI:74491"/>
    </reaction>
</comment>
<proteinExistence type="predicted"/>
<keyword evidence="4" id="KW-0949">S-adenosyl-L-methionine</keyword>
<keyword evidence="11" id="KW-1185">Reference proteome</keyword>
<evidence type="ECO:0000256" key="7">
    <source>
        <dbReference type="SAM" id="MobiDB-lite"/>
    </source>
</evidence>
<evidence type="ECO:0000256" key="4">
    <source>
        <dbReference type="ARBA" id="ARBA00022691"/>
    </source>
</evidence>
<dbReference type="EC" id="2.1.1.220" evidence="1"/>
<dbReference type="FunFam" id="3.40.50.150:FF:000586">
    <property type="entry name" value="tRNA (adenine(58)-N(1))-methyltransferase catalytic subunit TRMT61A"/>
    <property type="match status" value="1"/>
</dbReference>
<dbReference type="InterPro" id="IPR054151">
    <property type="entry name" value="TR61B_FKBP-like"/>
</dbReference>
<keyword evidence="5" id="KW-0819">tRNA processing</keyword>
<name>A0A671QSC9_9TELE</name>
<dbReference type="Pfam" id="PF21985">
    <property type="entry name" value="TR61B_FKBP-like"/>
    <property type="match status" value="1"/>
</dbReference>
<dbReference type="GO" id="GO:0160107">
    <property type="term" value="F:tRNA (adenine(58)-N1)-methyltransferase activity"/>
    <property type="evidence" value="ECO:0007669"/>
    <property type="project" value="UniProtKB-EC"/>
</dbReference>
<feature type="compositionally biased region" description="Acidic residues" evidence="7">
    <location>
        <begin position="446"/>
        <end position="456"/>
    </location>
</feature>
<feature type="domain" description="tRNA (adenine(58)-N(1))-methyltransferase catalytic subunit TRM61 C-terminal" evidence="8">
    <location>
        <begin position="256"/>
        <end position="489"/>
    </location>
</feature>
<keyword evidence="3" id="KW-0808">Transferase</keyword>
<dbReference type="InterPro" id="IPR029063">
    <property type="entry name" value="SAM-dependent_MTases_sf"/>
</dbReference>
<dbReference type="SUPFAM" id="SSF53335">
    <property type="entry name" value="S-adenosyl-L-methionine-dependent methyltransferases"/>
    <property type="match status" value="1"/>
</dbReference>
<organism evidence="10 11">
    <name type="scientific">Sinocyclocheilus anshuiensis</name>
    <dbReference type="NCBI Taxonomy" id="1608454"/>
    <lineage>
        <taxon>Eukaryota</taxon>
        <taxon>Metazoa</taxon>
        <taxon>Chordata</taxon>
        <taxon>Craniata</taxon>
        <taxon>Vertebrata</taxon>
        <taxon>Euteleostomi</taxon>
        <taxon>Actinopterygii</taxon>
        <taxon>Neopterygii</taxon>
        <taxon>Teleostei</taxon>
        <taxon>Ostariophysi</taxon>
        <taxon>Cypriniformes</taxon>
        <taxon>Cyprinidae</taxon>
        <taxon>Cyprininae</taxon>
        <taxon>Sinocyclocheilus</taxon>
    </lineage>
</organism>
<feature type="compositionally biased region" description="Polar residues" evidence="7">
    <location>
        <begin position="94"/>
        <end position="107"/>
    </location>
</feature>
<evidence type="ECO:0000259" key="8">
    <source>
        <dbReference type="Pfam" id="PF08704"/>
    </source>
</evidence>
<dbReference type="Proteomes" id="UP000472260">
    <property type="component" value="Unassembled WGS sequence"/>
</dbReference>
<dbReference type="InterPro" id="IPR049470">
    <property type="entry name" value="TRM61_C"/>
</dbReference>
<dbReference type="Ensembl" id="ENSSANT00000077236.1">
    <property type="protein sequence ID" value="ENSSANP00000072655.1"/>
    <property type="gene ID" value="ENSSANG00000036255.1"/>
</dbReference>
<sequence>MIQHLSDRSLKIILNLFNKVWNAGKIPSSWKHGIIVPVGKPGKDKSNPINYRPIALTSNLCKPMEKMIIHRLNDILEIKGLISPYQSGFREDSSSNAPASTSPQFSRRASVFGRRRPLSPLERVSQLLPEDTLSQEVWALRDTRNTEVEQDSQSLGKEREEAIQEPQGSFAPHHVCVPGERPLCFGETLLAEFSRKRRLEFQKMFQLKEGLKLHSNWGLIAHNDMEGRPAGSVIRTSMGIPIVIRRSSLDEFTLFMKRGPAIAYPKDASAMLTMMDVTEGDCVLESGSGSGAMSLFLSRAVGYKGSVLSVEIREDHHRCAVLNYQRWRSSWSLRRGEEWPDNVHFHHGDLISAGPLLAGRGFNSVALDMVNPHLALPAVVPHLHPGSVCAVYQANITQVIDLMEGLRCSALPLVCERIVEVQYRDWLVGPSLKKDGTFNKRIAPHEDDDDNESEPNEDTKGDLNCQDPVPFGDVPYIARPHPEQTGHTGESALHFCV</sequence>
<feature type="region of interest" description="Disordered" evidence="7">
    <location>
        <begin position="437"/>
        <end position="467"/>
    </location>
</feature>
<dbReference type="PROSITE" id="PS51620">
    <property type="entry name" value="SAM_TRM61"/>
    <property type="match status" value="1"/>
</dbReference>
<dbReference type="Gene3D" id="3.40.50.150">
    <property type="entry name" value="Vaccinia Virus protein VP39"/>
    <property type="match status" value="1"/>
</dbReference>
<dbReference type="PANTHER" id="PTHR12133:SF1">
    <property type="entry name" value="TRNA (ADENINE(58)-N(1))-METHYLTRANSFERASE, MITOCHONDRIAL"/>
    <property type="match status" value="1"/>
</dbReference>
<dbReference type="Pfam" id="PF08704">
    <property type="entry name" value="GCD14"/>
    <property type="match status" value="1"/>
</dbReference>
<protein>
    <recommendedName>
        <fullName evidence="1">tRNA (adenine(58)-N(1))-methyltransferase</fullName>
        <ecNumber evidence="1">2.1.1.220</ecNumber>
    </recommendedName>
</protein>
<gene>
    <name evidence="10" type="primary">trmt61b</name>
</gene>
<evidence type="ECO:0000256" key="2">
    <source>
        <dbReference type="ARBA" id="ARBA00022603"/>
    </source>
</evidence>
<feature type="region of interest" description="Disordered" evidence="7">
    <location>
        <begin position="89"/>
        <end position="110"/>
    </location>
</feature>
<dbReference type="PANTHER" id="PTHR12133">
    <property type="entry name" value="TRNA (ADENINE(58)-N(1))-METHYLTRANSFERASE"/>
    <property type="match status" value="1"/>
</dbReference>
<dbReference type="FunFam" id="3.10.330.20:FF:000003">
    <property type="entry name" value="tRNA (Adenine(58)-N(1))-methyltransferase, mitochondrial isoform X1"/>
    <property type="match status" value="1"/>
</dbReference>
<evidence type="ECO:0000259" key="9">
    <source>
        <dbReference type="Pfam" id="PF21985"/>
    </source>
</evidence>
<reference evidence="10" key="2">
    <citation type="submission" date="2025-09" db="UniProtKB">
        <authorList>
            <consortium name="Ensembl"/>
        </authorList>
    </citation>
    <scope>IDENTIFICATION</scope>
</reference>
<dbReference type="CDD" id="cd02440">
    <property type="entry name" value="AdoMet_MTases"/>
    <property type="match status" value="1"/>
</dbReference>
<evidence type="ECO:0000313" key="11">
    <source>
        <dbReference type="Proteomes" id="UP000472260"/>
    </source>
</evidence>
<dbReference type="SMR" id="A0A671QSC9"/>
<dbReference type="Gene3D" id="3.10.330.20">
    <property type="match status" value="1"/>
</dbReference>
<evidence type="ECO:0000256" key="6">
    <source>
        <dbReference type="ARBA" id="ARBA00048481"/>
    </source>
</evidence>
<dbReference type="GO" id="GO:0031515">
    <property type="term" value="C:tRNA (m1A) methyltransferase complex"/>
    <property type="evidence" value="ECO:0007669"/>
    <property type="project" value="InterPro"/>
</dbReference>